<comment type="catalytic activity">
    <reaction evidence="3">
        <text>adenylyl-molybdopterin + molybdate = Mo-molybdopterin + AMP + H(+)</text>
        <dbReference type="Rhea" id="RHEA:35047"/>
        <dbReference type="ChEBI" id="CHEBI:15378"/>
        <dbReference type="ChEBI" id="CHEBI:36264"/>
        <dbReference type="ChEBI" id="CHEBI:62727"/>
        <dbReference type="ChEBI" id="CHEBI:71302"/>
        <dbReference type="ChEBI" id="CHEBI:456215"/>
    </reaction>
</comment>
<name>A0A388K792_CHABU</name>
<evidence type="ECO:0000313" key="7">
    <source>
        <dbReference type="Proteomes" id="UP000265515"/>
    </source>
</evidence>
<dbReference type="GO" id="GO:0061599">
    <property type="term" value="F:molybdopterin molybdotransferase activity"/>
    <property type="evidence" value="ECO:0007669"/>
    <property type="project" value="UniProtKB-UniRule"/>
</dbReference>
<comment type="caution">
    <text evidence="6">The sequence shown here is derived from an EMBL/GenBank/DDBJ whole genome shotgun (WGS) entry which is preliminary data.</text>
</comment>
<comment type="function">
    <text evidence="3">Catalyzes two steps in the biosynthesis of the molybdenum cofactor. In the first step, molybdopterin is adenylated. Subsequently, molybdate is inserted into adenylated molybdopterin and AMP is released.</text>
</comment>
<dbReference type="Gene3D" id="3.90.105.10">
    <property type="entry name" value="Molybdopterin biosynthesis moea protein, domain 2"/>
    <property type="match status" value="1"/>
</dbReference>
<dbReference type="InterPro" id="IPR036425">
    <property type="entry name" value="MoaB/Mog-like_dom_sf"/>
</dbReference>
<evidence type="ECO:0000259" key="5">
    <source>
        <dbReference type="Pfam" id="PF03453"/>
    </source>
</evidence>
<comment type="pathway">
    <text evidence="1 3">Cofactor biosynthesis; molybdopterin biosynthesis.</text>
</comment>
<dbReference type="GO" id="GO:0046872">
    <property type="term" value="F:metal ion binding"/>
    <property type="evidence" value="ECO:0007669"/>
    <property type="project" value="UniProtKB-UniRule"/>
</dbReference>
<dbReference type="Proteomes" id="UP000265515">
    <property type="component" value="Unassembled WGS sequence"/>
</dbReference>
<comment type="similarity">
    <text evidence="3">Belongs to the MoeA family.</text>
</comment>
<keyword evidence="7" id="KW-1185">Reference proteome</keyword>
<dbReference type="Gramene" id="GBG65813">
    <property type="protein sequence ID" value="GBG65813"/>
    <property type="gene ID" value="CBR_g53784"/>
</dbReference>
<dbReference type="Pfam" id="PF03453">
    <property type="entry name" value="MoeA_N"/>
    <property type="match status" value="1"/>
</dbReference>
<keyword evidence="3" id="KW-0500">Molybdenum</keyword>
<dbReference type="UniPathway" id="UPA00344"/>
<dbReference type="InterPro" id="IPR038987">
    <property type="entry name" value="MoeA-like"/>
</dbReference>
<protein>
    <recommendedName>
        <fullName evidence="3">Molybdopterin biosynthesis protein CNX1</fullName>
    </recommendedName>
    <alternativeName>
        <fullName evidence="3">Molybdenum cofactor biosynthesis enzyme CNX1</fullName>
    </alternativeName>
    <domain>
        <recommendedName>
            <fullName evidence="3">Molybdopterin molybdenumtransferase</fullName>
            <shortName evidence="3">MPT Mo-transferase</shortName>
            <ecNumber evidence="3">2.10.1.1</ecNumber>
        </recommendedName>
        <alternativeName>
            <fullName evidence="3">Domain E</fullName>
        </alternativeName>
    </domain>
    <domain>
        <recommendedName>
            <fullName evidence="3">Molybdopterin adenylyltransferase</fullName>
            <shortName evidence="3">MPT adenylyltransferase</shortName>
            <ecNumber evidence="3">2.7.7.75</ecNumber>
        </recommendedName>
        <alternativeName>
            <fullName evidence="3">Domain G</fullName>
        </alternativeName>
    </domain>
</protein>
<comment type="catalytic activity">
    <reaction evidence="3">
        <text>molybdopterin + ATP + H(+) = adenylyl-molybdopterin + diphosphate</text>
        <dbReference type="Rhea" id="RHEA:31331"/>
        <dbReference type="ChEBI" id="CHEBI:15378"/>
        <dbReference type="ChEBI" id="CHEBI:30616"/>
        <dbReference type="ChEBI" id="CHEBI:33019"/>
        <dbReference type="ChEBI" id="CHEBI:58698"/>
        <dbReference type="ChEBI" id="CHEBI:62727"/>
    </reaction>
</comment>
<keyword evidence="3" id="KW-0460">Magnesium</keyword>
<evidence type="ECO:0000256" key="3">
    <source>
        <dbReference type="RuleBase" id="RU365090"/>
    </source>
</evidence>
<keyword evidence="3" id="KW-0479">Metal-binding</keyword>
<dbReference type="FunFam" id="2.170.190.11:FF:000001">
    <property type="entry name" value="Molybdopterin molybdenumtransferase"/>
    <property type="match status" value="1"/>
</dbReference>
<accession>A0A388K792</accession>
<keyword evidence="4" id="KW-0472">Membrane</keyword>
<dbReference type="PANTHER" id="PTHR10192:SF5">
    <property type="entry name" value="GEPHYRIN"/>
    <property type="match status" value="1"/>
</dbReference>
<evidence type="ECO:0000313" key="6">
    <source>
        <dbReference type="EMBL" id="GBG65813.1"/>
    </source>
</evidence>
<dbReference type="SUPFAM" id="SSF63882">
    <property type="entry name" value="MoeA N-terminal region -like"/>
    <property type="match status" value="1"/>
</dbReference>
<evidence type="ECO:0000256" key="1">
    <source>
        <dbReference type="ARBA" id="ARBA00005046"/>
    </source>
</evidence>
<gene>
    <name evidence="6" type="ORF">CBR_g53784</name>
</gene>
<organism evidence="6 7">
    <name type="scientific">Chara braunii</name>
    <name type="common">Braun's stonewort</name>
    <dbReference type="NCBI Taxonomy" id="69332"/>
    <lineage>
        <taxon>Eukaryota</taxon>
        <taxon>Viridiplantae</taxon>
        <taxon>Streptophyta</taxon>
        <taxon>Charophyceae</taxon>
        <taxon>Charales</taxon>
        <taxon>Characeae</taxon>
        <taxon>Chara</taxon>
    </lineage>
</organism>
<feature type="transmembrane region" description="Helical" evidence="4">
    <location>
        <begin position="184"/>
        <end position="203"/>
    </location>
</feature>
<dbReference type="STRING" id="69332.A0A388K792"/>
<dbReference type="Gene3D" id="3.40.980.10">
    <property type="entry name" value="MoaB/Mog-like domain"/>
    <property type="match status" value="1"/>
</dbReference>
<dbReference type="GO" id="GO:0005524">
    <property type="term" value="F:ATP binding"/>
    <property type="evidence" value="ECO:0007669"/>
    <property type="project" value="UniProtKB-UniRule"/>
</dbReference>
<feature type="domain" description="MoeA N-terminal and linker" evidence="5">
    <location>
        <begin position="10"/>
        <end position="124"/>
    </location>
</feature>
<dbReference type="PANTHER" id="PTHR10192">
    <property type="entry name" value="MOLYBDOPTERIN BIOSYNTHESIS PROTEIN"/>
    <property type="match status" value="1"/>
</dbReference>
<dbReference type="GO" id="GO:0005829">
    <property type="term" value="C:cytosol"/>
    <property type="evidence" value="ECO:0007669"/>
    <property type="project" value="TreeGrafter"/>
</dbReference>
<comment type="cofactor">
    <cofactor evidence="3">
        <name>Mg(2+)</name>
        <dbReference type="ChEBI" id="CHEBI:18420"/>
    </cofactor>
</comment>
<keyword evidence="4" id="KW-0812">Transmembrane</keyword>
<dbReference type="InterPro" id="IPR036135">
    <property type="entry name" value="MoeA_linker/N_sf"/>
</dbReference>
<dbReference type="GO" id="GO:0061598">
    <property type="term" value="F:molybdopterin adenylyltransferase activity"/>
    <property type="evidence" value="ECO:0007669"/>
    <property type="project" value="UniProtKB-UniRule"/>
</dbReference>
<sequence>MPGTRIRLSTDGYAVVAADGPGVYPVIGEVRAGADPSNVKVIPGHVVYITTGGPVPEGADAVVQVENTLPVSSVGNGEHCVQIVVGAQKGQDIRPVGCDIMEGEVILKAGERIGYGEVGLLASVDRTRVKVYEQPVVAVLSTGDEIVDAAGGAAKLGPGYVMFHGFNPSLSPPFHALACASPHALWLALMFSLFISNSAVLLVHSR</sequence>
<reference evidence="6 7" key="1">
    <citation type="journal article" date="2018" name="Cell">
        <title>The Chara Genome: Secondary Complexity and Implications for Plant Terrestrialization.</title>
        <authorList>
            <person name="Nishiyama T."/>
            <person name="Sakayama H."/>
            <person name="Vries J.D."/>
            <person name="Buschmann H."/>
            <person name="Saint-Marcoux D."/>
            <person name="Ullrich K.K."/>
            <person name="Haas F.B."/>
            <person name="Vanderstraeten L."/>
            <person name="Becker D."/>
            <person name="Lang D."/>
            <person name="Vosolsobe S."/>
            <person name="Rombauts S."/>
            <person name="Wilhelmsson P.K.I."/>
            <person name="Janitza P."/>
            <person name="Kern R."/>
            <person name="Heyl A."/>
            <person name="Rumpler F."/>
            <person name="Villalobos L.I.A.C."/>
            <person name="Clay J.M."/>
            <person name="Skokan R."/>
            <person name="Toyoda A."/>
            <person name="Suzuki Y."/>
            <person name="Kagoshima H."/>
            <person name="Schijlen E."/>
            <person name="Tajeshwar N."/>
            <person name="Catarino B."/>
            <person name="Hetherington A.J."/>
            <person name="Saltykova A."/>
            <person name="Bonnot C."/>
            <person name="Breuninger H."/>
            <person name="Symeonidi A."/>
            <person name="Radhakrishnan G.V."/>
            <person name="Van Nieuwerburgh F."/>
            <person name="Deforce D."/>
            <person name="Chang C."/>
            <person name="Karol K.G."/>
            <person name="Hedrich R."/>
            <person name="Ulvskov P."/>
            <person name="Glockner G."/>
            <person name="Delwiche C.F."/>
            <person name="Petrasek J."/>
            <person name="Van de Peer Y."/>
            <person name="Friml J."/>
            <person name="Beilby M."/>
            <person name="Dolan L."/>
            <person name="Kohara Y."/>
            <person name="Sugano S."/>
            <person name="Fujiyama A."/>
            <person name="Delaux P.-M."/>
            <person name="Quint M."/>
            <person name="TheiBen G."/>
            <person name="Hagemann M."/>
            <person name="Harholt J."/>
            <person name="Dunand C."/>
            <person name="Zachgo S."/>
            <person name="Langdale J."/>
            <person name="Maumus F."/>
            <person name="Straeten D.V.D."/>
            <person name="Gould S.B."/>
            <person name="Rensing S.A."/>
        </authorList>
    </citation>
    <scope>NUCLEOTIDE SEQUENCE [LARGE SCALE GENOMIC DNA]</scope>
    <source>
        <strain evidence="6 7">S276</strain>
    </source>
</reference>
<keyword evidence="4" id="KW-1133">Transmembrane helix</keyword>
<evidence type="ECO:0000256" key="4">
    <source>
        <dbReference type="SAM" id="Phobius"/>
    </source>
</evidence>
<dbReference type="EMBL" id="BFEA01000066">
    <property type="protein sequence ID" value="GBG65813.1"/>
    <property type="molecule type" value="Genomic_DNA"/>
</dbReference>
<proteinExistence type="inferred from homology"/>
<dbReference type="GO" id="GO:0006777">
    <property type="term" value="P:Mo-molybdopterin cofactor biosynthetic process"/>
    <property type="evidence" value="ECO:0007669"/>
    <property type="project" value="UniProtKB-UniRule"/>
</dbReference>
<dbReference type="InterPro" id="IPR005110">
    <property type="entry name" value="MoeA_linker/N"/>
</dbReference>
<dbReference type="AlphaFoldDB" id="A0A388K792"/>
<keyword evidence="3" id="KW-0808">Transferase</keyword>
<dbReference type="EC" id="2.7.7.75" evidence="3"/>
<evidence type="ECO:0000256" key="2">
    <source>
        <dbReference type="ARBA" id="ARBA00023150"/>
    </source>
</evidence>
<dbReference type="OrthoDB" id="4349954at2759"/>
<dbReference type="Gene3D" id="2.170.190.11">
    <property type="entry name" value="Molybdopterin biosynthesis moea protein, domain 3"/>
    <property type="match status" value="1"/>
</dbReference>
<dbReference type="EC" id="2.10.1.1" evidence="3"/>
<keyword evidence="2 3" id="KW-0501">Molybdenum cofactor biosynthesis</keyword>